<proteinExistence type="predicted"/>
<evidence type="ECO:0000259" key="7">
    <source>
        <dbReference type="Pfam" id="PF05175"/>
    </source>
</evidence>
<dbReference type="KEGG" id="mph:MLP_25200"/>
<feature type="domain" description="Methyltransferase small" evidence="7">
    <location>
        <begin position="102"/>
        <end position="185"/>
    </location>
</feature>
<dbReference type="InterPro" id="IPR007848">
    <property type="entry name" value="Small_mtfrase_dom"/>
</dbReference>
<gene>
    <name evidence="8" type="ordered locus">MLP_25200</name>
</gene>
<keyword evidence="4" id="KW-0949">S-adenosyl-L-methionine</keyword>
<dbReference type="Proteomes" id="UP000007947">
    <property type="component" value="Chromosome"/>
</dbReference>
<dbReference type="NCBIfam" id="TIGR03704">
    <property type="entry name" value="PrmC_rel_meth"/>
    <property type="match status" value="1"/>
</dbReference>
<reference evidence="8 9" key="1">
    <citation type="submission" date="2011-05" db="EMBL/GenBank/DDBJ databases">
        <title>Whole genome sequence of Microlunatus phosphovorus NM-1.</title>
        <authorList>
            <person name="Hosoyama A."/>
            <person name="Sasaki K."/>
            <person name="Harada T."/>
            <person name="Igarashi R."/>
            <person name="Kawakoshi A."/>
            <person name="Sasagawa M."/>
            <person name="Fukada J."/>
            <person name="Nakamura S."/>
            <person name="Katano Y."/>
            <person name="Hanada S."/>
            <person name="Kamagata Y."/>
            <person name="Nakamura N."/>
            <person name="Yamazaki S."/>
            <person name="Fujita N."/>
        </authorList>
    </citation>
    <scope>NUCLEOTIDE SEQUENCE [LARGE SCALE GENOMIC DNA]</scope>
    <source>
        <strain evidence="9">ATCC 700054 / DSM 10555 / JCM 9379 / NBRC 101784 / NCIMB 13414 / VKM Ac-1990 / NM-1</strain>
    </source>
</reference>
<dbReference type="InterPro" id="IPR050320">
    <property type="entry name" value="N5-glutamine_MTase"/>
</dbReference>
<evidence type="ECO:0000256" key="3">
    <source>
        <dbReference type="ARBA" id="ARBA00022679"/>
    </source>
</evidence>
<evidence type="ECO:0000256" key="6">
    <source>
        <dbReference type="SAM" id="MobiDB-lite"/>
    </source>
</evidence>
<evidence type="ECO:0000313" key="9">
    <source>
        <dbReference type="Proteomes" id="UP000007947"/>
    </source>
</evidence>
<sequence>MTSESVGLDLSEVVARLRAAGCVYAEDEATLLLEAARDDAVGLERLVSARAAGAPLEPLLGWVAFAGLRIAVGPGVFVPRVRTELLAEQALARLDDLAQSGGKAVVVELCCGVAAVAAVLQRSGQIRELYAADIDPVAVGYARQNLTDSAVALIGDLYDPLPAALHGRVDVIVANAPYVPTEAITLMPREARDHEPHQALDGGGDGADVHRRIIAEAPSWLRAGGHLLIETGRDQAVITAGEMRQAGFEVEVVIDDERDATVTVGSPVRPIHGTNPWLNDDGGRDTPTRAV</sequence>
<keyword evidence="2 8" id="KW-0489">Methyltransferase</keyword>
<protein>
    <recommendedName>
        <fullName evidence="1">peptide chain release factor N(5)-glutamine methyltransferase</fullName>
        <ecNumber evidence="1">2.1.1.297</ecNumber>
    </recommendedName>
</protein>
<dbReference type="STRING" id="1032480.MLP_25200"/>
<dbReference type="InterPro" id="IPR029063">
    <property type="entry name" value="SAM-dependent_MTases_sf"/>
</dbReference>
<dbReference type="eggNOG" id="COG2890">
    <property type="taxonomic scope" value="Bacteria"/>
</dbReference>
<feature type="compositionally biased region" description="Basic and acidic residues" evidence="6">
    <location>
        <begin position="281"/>
        <end position="291"/>
    </location>
</feature>
<dbReference type="AlphaFoldDB" id="F5XGQ2"/>
<evidence type="ECO:0000256" key="5">
    <source>
        <dbReference type="ARBA" id="ARBA00048391"/>
    </source>
</evidence>
<dbReference type="OrthoDB" id="9800643at2"/>
<dbReference type="PANTHER" id="PTHR18895:SF74">
    <property type="entry name" value="MTRF1L RELEASE FACTOR GLUTAMINE METHYLTRANSFERASE"/>
    <property type="match status" value="1"/>
</dbReference>
<dbReference type="Pfam" id="PF05175">
    <property type="entry name" value="MTS"/>
    <property type="match status" value="1"/>
</dbReference>
<dbReference type="InterPro" id="IPR004556">
    <property type="entry name" value="HemK-like"/>
</dbReference>
<keyword evidence="9" id="KW-1185">Reference proteome</keyword>
<dbReference type="EC" id="2.1.1.297" evidence="1"/>
<keyword evidence="3 8" id="KW-0808">Transferase</keyword>
<dbReference type="CDD" id="cd02440">
    <property type="entry name" value="AdoMet_MTases"/>
    <property type="match status" value="1"/>
</dbReference>
<dbReference type="EMBL" id="AP012204">
    <property type="protein sequence ID" value="BAK35534.1"/>
    <property type="molecule type" value="Genomic_DNA"/>
</dbReference>
<accession>F5XGQ2</accession>
<comment type="catalytic activity">
    <reaction evidence="5">
        <text>L-glutaminyl-[peptide chain release factor] + S-adenosyl-L-methionine = N(5)-methyl-L-glutaminyl-[peptide chain release factor] + S-adenosyl-L-homocysteine + H(+)</text>
        <dbReference type="Rhea" id="RHEA:42896"/>
        <dbReference type="Rhea" id="RHEA-COMP:10271"/>
        <dbReference type="Rhea" id="RHEA-COMP:10272"/>
        <dbReference type="ChEBI" id="CHEBI:15378"/>
        <dbReference type="ChEBI" id="CHEBI:30011"/>
        <dbReference type="ChEBI" id="CHEBI:57856"/>
        <dbReference type="ChEBI" id="CHEBI:59789"/>
        <dbReference type="ChEBI" id="CHEBI:61891"/>
        <dbReference type="EC" id="2.1.1.297"/>
    </reaction>
</comment>
<dbReference type="RefSeq" id="WP_013863403.1">
    <property type="nucleotide sequence ID" value="NC_015635.1"/>
</dbReference>
<evidence type="ECO:0000256" key="2">
    <source>
        <dbReference type="ARBA" id="ARBA00022603"/>
    </source>
</evidence>
<organism evidence="8 9">
    <name type="scientific">Microlunatus phosphovorus (strain ATCC 700054 / DSM 10555 / JCM 9379 / NBRC 101784 / NCIMB 13414 / VKM Ac-1990 / NM-1)</name>
    <dbReference type="NCBI Taxonomy" id="1032480"/>
    <lineage>
        <taxon>Bacteria</taxon>
        <taxon>Bacillati</taxon>
        <taxon>Actinomycetota</taxon>
        <taxon>Actinomycetes</taxon>
        <taxon>Propionibacteriales</taxon>
        <taxon>Propionibacteriaceae</taxon>
        <taxon>Microlunatus</taxon>
    </lineage>
</organism>
<dbReference type="InterPro" id="IPR022446">
    <property type="entry name" value="MeTrfrase_put"/>
</dbReference>
<dbReference type="HOGENOM" id="CLU_018398_4_2_11"/>
<dbReference type="GO" id="GO:0032259">
    <property type="term" value="P:methylation"/>
    <property type="evidence" value="ECO:0007669"/>
    <property type="project" value="UniProtKB-KW"/>
</dbReference>
<dbReference type="PANTHER" id="PTHR18895">
    <property type="entry name" value="HEMK METHYLTRANSFERASE"/>
    <property type="match status" value="1"/>
</dbReference>
<evidence type="ECO:0000256" key="1">
    <source>
        <dbReference type="ARBA" id="ARBA00012771"/>
    </source>
</evidence>
<evidence type="ECO:0000256" key="4">
    <source>
        <dbReference type="ARBA" id="ARBA00022691"/>
    </source>
</evidence>
<evidence type="ECO:0000313" key="8">
    <source>
        <dbReference type="EMBL" id="BAK35534.1"/>
    </source>
</evidence>
<name>F5XGQ2_MICPN</name>
<feature type="region of interest" description="Disordered" evidence="6">
    <location>
        <begin position="264"/>
        <end position="291"/>
    </location>
</feature>
<dbReference type="SUPFAM" id="SSF53335">
    <property type="entry name" value="S-adenosyl-L-methionine-dependent methyltransferases"/>
    <property type="match status" value="1"/>
</dbReference>
<dbReference type="Gene3D" id="3.40.50.150">
    <property type="entry name" value="Vaccinia Virus protein VP39"/>
    <property type="match status" value="1"/>
</dbReference>
<dbReference type="NCBIfam" id="TIGR00536">
    <property type="entry name" value="hemK_fam"/>
    <property type="match status" value="1"/>
</dbReference>
<dbReference type="GO" id="GO:0102559">
    <property type="term" value="F:peptide chain release factor N(5)-glutamine methyltransferase activity"/>
    <property type="evidence" value="ECO:0007669"/>
    <property type="project" value="UniProtKB-EC"/>
</dbReference>